<evidence type="ECO:0000313" key="8">
    <source>
        <dbReference type="EMBL" id="OUM19394.1"/>
    </source>
</evidence>
<keyword evidence="4 5" id="KW-0413">Isomerase</keyword>
<protein>
    <recommendedName>
        <fullName evidence="5">tRNA pseudouridine synthase B</fullName>
        <ecNumber evidence="5">5.4.99.25</ecNumber>
    </recommendedName>
    <alternativeName>
        <fullName evidence="5">tRNA pseudouridine(55) synthase</fullName>
        <shortName evidence="5">Psi55 synthase</shortName>
    </alternativeName>
    <alternativeName>
        <fullName evidence="5">tRNA pseudouridylate synthase</fullName>
    </alternativeName>
    <alternativeName>
        <fullName evidence="5">tRNA-uridine isomerase</fullName>
    </alternativeName>
</protein>
<dbReference type="InterPro" id="IPR014780">
    <property type="entry name" value="tRNA_psdUridine_synth_TruB"/>
</dbReference>
<gene>
    <name evidence="5" type="primary">truB</name>
    <name evidence="8" type="ORF">CBW42_13190</name>
</gene>
<accession>A0A252F0Q1</accession>
<proteinExistence type="inferred from homology"/>
<dbReference type="Pfam" id="PF01509">
    <property type="entry name" value="TruB_N"/>
    <property type="match status" value="1"/>
</dbReference>
<comment type="similarity">
    <text evidence="2 5">Belongs to the pseudouridine synthase TruB family. Type 1 subfamily.</text>
</comment>
<dbReference type="OrthoDB" id="9802309at2"/>
<dbReference type="EMBL" id="NHOC01000019">
    <property type="protein sequence ID" value="OUM19394.1"/>
    <property type="molecule type" value="Genomic_DNA"/>
</dbReference>
<dbReference type="Gene3D" id="3.30.2350.10">
    <property type="entry name" value="Pseudouridine synthase"/>
    <property type="match status" value="1"/>
</dbReference>
<dbReference type="SUPFAM" id="SSF55120">
    <property type="entry name" value="Pseudouridine synthase"/>
    <property type="match status" value="1"/>
</dbReference>
<dbReference type="InterPro" id="IPR020103">
    <property type="entry name" value="PsdUridine_synth_cat_dom_sf"/>
</dbReference>
<dbReference type="GO" id="GO:0160148">
    <property type="term" value="F:tRNA pseudouridine(55) synthase activity"/>
    <property type="evidence" value="ECO:0007669"/>
    <property type="project" value="UniProtKB-EC"/>
</dbReference>
<evidence type="ECO:0000256" key="3">
    <source>
        <dbReference type="ARBA" id="ARBA00022694"/>
    </source>
</evidence>
<reference evidence="8 9" key="1">
    <citation type="submission" date="2017-05" db="EMBL/GenBank/DDBJ databases">
        <title>Butyricicoccus porcorum sp. nov. a butyrate-producing bacterium from the swine intestinal tract.</title>
        <authorList>
            <person name="Trachsel J."/>
            <person name="Humphrey S."/>
            <person name="Allen H.K."/>
        </authorList>
    </citation>
    <scope>NUCLEOTIDE SEQUENCE [LARGE SCALE GENOMIC DNA]</scope>
    <source>
        <strain evidence="8">BB10</strain>
    </source>
</reference>
<keyword evidence="3 5" id="KW-0819">tRNA processing</keyword>
<feature type="domain" description="tRNA pseudouridylate synthase B C-terminal" evidence="7">
    <location>
        <begin position="182"/>
        <end position="240"/>
    </location>
</feature>
<evidence type="ECO:0000256" key="1">
    <source>
        <dbReference type="ARBA" id="ARBA00000385"/>
    </source>
</evidence>
<sequence length="309" mass="34142">MPVKRRESRYNGVLIVNKPQDFTSFDVVAKLRGMLHERRIGHGGTLDPMATGVLPVFVGGATKAADMAAAQAKEYVAGFALGYATDTQDSTGTETARSDRRASLPAVQAAVDAMRGEQMQLPPMYSAVKVDGKRLYDLARKGVEVERTPRPITVHEAELLEFDEQAQAGRLRFVCSKGTYVRTLIHDLGEGLGTCAVMTALQRTTSGRYTLEQSHTLEEIQRAADADAIETLLLPTDSLFAVYPAVQIDDYGYERAQNGAFIAPPHVTDLPMQAGTLCRVYYQGEFWMLGRVDRLERGGLALFYEKRFR</sequence>
<evidence type="ECO:0000256" key="2">
    <source>
        <dbReference type="ARBA" id="ARBA00005642"/>
    </source>
</evidence>
<dbReference type="InterPro" id="IPR032819">
    <property type="entry name" value="TruB_C"/>
</dbReference>
<dbReference type="EC" id="5.4.99.25" evidence="5"/>
<dbReference type="InterPro" id="IPR002501">
    <property type="entry name" value="PsdUridine_synth_N"/>
</dbReference>
<dbReference type="HAMAP" id="MF_01080">
    <property type="entry name" value="TruB_bact"/>
    <property type="match status" value="1"/>
</dbReference>
<evidence type="ECO:0000256" key="5">
    <source>
        <dbReference type="HAMAP-Rule" id="MF_01080"/>
    </source>
</evidence>
<dbReference type="AlphaFoldDB" id="A0A252F0Q1"/>
<comment type="caution">
    <text evidence="8">The sequence shown here is derived from an EMBL/GenBank/DDBJ whole genome shotgun (WGS) entry which is preliminary data.</text>
</comment>
<dbReference type="GO" id="GO:0003723">
    <property type="term" value="F:RNA binding"/>
    <property type="evidence" value="ECO:0007669"/>
    <property type="project" value="InterPro"/>
</dbReference>
<evidence type="ECO:0000259" key="7">
    <source>
        <dbReference type="Pfam" id="PF16198"/>
    </source>
</evidence>
<evidence type="ECO:0000259" key="6">
    <source>
        <dbReference type="Pfam" id="PF01509"/>
    </source>
</evidence>
<dbReference type="Proteomes" id="UP000194903">
    <property type="component" value="Unassembled WGS sequence"/>
</dbReference>
<dbReference type="PANTHER" id="PTHR13767:SF2">
    <property type="entry name" value="PSEUDOURIDYLATE SYNTHASE TRUB1"/>
    <property type="match status" value="1"/>
</dbReference>
<comment type="catalytic activity">
    <reaction evidence="1 5">
        <text>uridine(55) in tRNA = pseudouridine(55) in tRNA</text>
        <dbReference type="Rhea" id="RHEA:42532"/>
        <dbReference type="Rhea" id="RHEA-COMP:10101"/>
        <dbReference type="Rhea" id="RHEA-COMP:10102"/>
        <dbReference type="ChEBI" id="CHEBI:65314"/>
        <dbReference type="ChEBI" id="CHEBI:65315"/>
        <dbReference type="EC" id="5.4.99.25"/>
    </reaction>
</comment>
<dbReference type="NCBIfam" id="TIGR00431">
    <property type="entry name" value="TruB"/>
    <property type="match status" value="1"/>
</dbReference>
<comment type="function">
    <text evidence="5">Responsible for synthesis of pseudouridine from uracil-55 in the psi GC loop of transfer RNAs.</text>
</comment>
<dbReference type="Pfam" id="PF16198">
    <property type="entry name" value="TruB_C_2"/>
    <property type="match status" value="1"/>
</dbReference>
<name>A0A252F0Q1_9FIRM</name>
<feature type="active site" description="Nucleophile" evidence="5">
    <location>
        <position position="47"/>
    </location>
</feature>
<evidence type="ECO:0000256" key="4">
    <source>
        <dbReference type="ARBA" id="ARBA00023235"/>
    </source>
</evidence>
<dbReference type="GO" id="GO:1990481">
    <property type="term" value="P:mRNA pseudouridine synthesis"/>
    <property type="evidence" value="ECO:0007669"/>
    <property type="project" value="TreeGrafter"/>
</dbReference>
<dbReference type="GO" id="GO:0031119">
    <property type="term" value="P:tRNA pseudouridine synthesis"/>
    <property type="evidence" value="ECO:0007669"/>
    <property type="project" value="UniProtKB-UniRule"/>
</dbReference>
<dbReference type="PANTHER" id="PTHR13767">
    <property type="entry name" value="TRNA-PSEUDOURIDINE SYNTHASE"/>
    <property type="match status" value="1"/>
</dbReference>
<evidence type="ECO:0000313" key="9">
    <source>
        <dbReference type="Proteomes" id="UP000194903"/>
    </source>
</evidence>
<feature type="domain" description="Pseudouridine synthase II N-terminal" evidence="6">
    <location>
        <begin position="32"/>
        <end position="181"/>
    </location>
</feature>
<keyword evidence="9" id="KW-1185">Reference proteome</keyword>
<dbReference type="CDD" id="cd02573">
    <property type="entry name" value="PseudoU_synth_EcTruB"/>
    <property type="match status" value="1"/>
</dbReference>
<organism evidence="8 9">
    <name type="scientific">Butyricicoccus porcorum</name>
    <dbReference type="NCBI Taxonomy" id="1945634"/>
    <lineage>
        <taxon>Bacteria</taxon>
        <taxon>Bacillati</taxon>
        <taxon>Bacillota</taxon>
        <taxon>Clostridia</taxon>
        <taxon>Eubacteriales</taxon>
        <taxon>Butyricicoccaceae</taxon>
        <taxon>Butyricicoccus</taxon>
    </lineage>
</organism>